<evidence type="ECO:0000256" key="1">
    <source>
        <dbReference type="SAM" id="MobiDB-lite"/>
    </source>
</evidence>
<dbReference type="Gene3D" id="3.40.50.12690">
    <property type="match status" value="1"/>
</dbReference>
<evidence type="ECO:0008006" key="4">
    <source>
        <dbReference type="Google" id="ProtNLM"/>
    </source>
</evidence>
<dbReference type="CDD" id="cd00229">
    <property type="entry name" value="SGNH_hydrolase"/>
    <property type="match status" value="1"/>
</dbReference>
<sequence>MAAAEFLRNARPLSTSFVLTEIKSELASIEQLISVLLQKQADLGARLTCLDDPRLPSPSTLDTTLSPIPGRSTWSTVAGGRTRCSSPPVLACQAGIASELELQNSFVPLANLPRRLPYGGVVLNVWRTWVTCPSSKPPALLPGRPAFPSPPRQHGVRKATSKRNRSPGSGGSSPVHGSDKRLRISSSPTVAASVATASLSPTGGSMSSPRDAALPLLADGVHVASVCSPCQSPPALSMADNVLQVDFLPADVLQLPPFTTIHFYRDVLCNPEILIVGDSIVRDLIIPSAITYCISGGRVIDISQLIPSLLDRHLSVNIVIVHVGTNDVMARSSIKLQDELETLCLTIESHGKRCIMSGPIPFNSSHSERFSRLYSLHTWLKNFCSAAGHDFIANFDIFWTNSRLYRSDGVHPNKLGLQQLTTNFIQFIAFSTL</sequence>
<name>A0ABD1JLT3_9TELE</name>
<reference evidence="2 3" key="1">
    <citation type="submission" date="2024-09" db="EMBL/GenBank/DDBJ databases">
        <title>A chromosome-level genome assembly of Gray's grenadier anchovy, Coilia grayii.</title>
        <authorList>
            <person name="Fu Z."/>
        </authorList>
    </citation>
    <scope>NUCLEOTIDE SEQUENCE [LARGE SCALE GENOMIC DNA]</scope>
    <source>
        <strain evidence="2">G4</strain>
        <tissue evidence="2">Muscle</tissue>
    </source>
</reference>
<feature type="region of interest" description="Disordered" evidence="1">
    <location>
        <begin position="139"/>
        <end position="182"/>
    </location>
</feature>
<organism evidence="2 3">
    <name type="scientific">Coilia grayii</name>
    <name type="common">Gray's grenadier anchovy</name>
    <dbReference type="NCBI Taxonomy" id="363190"/>
    <lineage>
        <taxon>Eukaryota</taxon>
        <taxon>Metazoa</taxon>
        <taxon>Chordata</taxon>
        <taxon>Craniata</taxon>
        <taxon>Vertebrata</taxon>
        <taxon>Euteleostomi</taxon>
        <taxon>Actinopterygii</taxon>
        <taxon>Neopterygii</taxon>
        <taxon>Teleostei</taxon>
        <taxon>Clupei</taxon>
        <taxon>Clupeiformes</taxon>
        <taxon>Clupeoidei</taxon>
        <taxon>Engraulidae</taxon>
        <taxon>Coilinae</taxon>
        <taxon>Coilia</taxon>
    </lineage>
</organism>
<accession>A0ABD1JLT3</accession>
<feature type="compositionally biased region" description="Basic residues" evidence="1">
    <location>
        <begin position="154"/>
        <end position="165"/>
    </location>
</feature>
<evidence type="ECO:0000313" key="3">
    <source>
        <dbReference type="Proteomes" id="UP001591681"/>
    </source>
</evidence>
<keyword evidence="3" id="KW-1185">Reference proteome</keyword>
<evidence type="ECO:0000313" key="2">
    <source>
        <dbReference type="EMBL" id="KAL2088047.1"/>
    </source>
</evidence>
<dbReference type="AlphaFoldDB" id="A0ABD1JLT3"/>
<dbReference type="Gene3D" id="3.40.50.12700">
    <property type="match status" value="1"/>
</dbReference>
<dbReference type="SUPFAM" id="SSF52266">
    <property type="entry name" value="SGNH hydrolase"/>
    <property type="match status" value="1"/>
</dbReference>
<proteinExistence type="predicted"/>
<protein>
    <recommendedName>
        <fullName evidence="4">SGNH hydrolase-type esterase domain-containing protein</fullName>
    </recommendedName>
</protein>
<dbReference type="Proteomes" id="UP001591681">
    <property type="component" value="Unassembled WGS sequence"/>
</dbReference>
<dbReference type="EMBL" id="JBHFQA010000014">
    <property type="protein sequence ID" value="KAL2088047.1"/>
    <property type="molecule type" value="Genomic_DNA"/>
</dbReference>
<gene>
    <name evidence="2" type="ORF">ACEWY4_016875</name>
</gene>
<feature type="compositionally biased region" description="Pro residues" evidence="1">
    <location>
        <begin position="139"/>
        <end position="151"/>
    </location>
</feature>
<comment type="caution">
    <text evidence="2">The sequence shown here is derived from an EMBL/GenBank/DDBJ whole genome shotgun (WGS) entry which is preliminary data.</text>
</comment>